<name>A0A2P5XD11_GOSBA</name>
<dbReference type="Proteomes" id="UP000239757">
    <property type="component" value="Unassembled WGS sequence"/>
</dbReference>
<dbReference type="PANTHER" id="PTHR46031:SF41">
    <property type="entry name" value="DOUBLE-STRANDED RNA-BINDING PROTEIN 2-LIKE ISOFORM X1"/>
    <property type="match status" value="1"/>
</dbReference>
<dbReference type="PANTHER" id="PTHR46031">
    <property type="match status" value="1"/>
</dbReference>
<dbReference type="EMBL" id="KZ665145">
    <property type="protein sequence ID" value="PPS01227.1"/>
    <property type="molecule type" value="Genomic_DNA"/>
</dbReference>
<keyword evidence="2" id="KW-0694">RNA-binding</keyword>
<reference evidence="3 4" key="1">
    <citation type="submission" date="2015-01" db="EMBL/GenBank/DDBJ databases">
        <title>Genome of allotetraploid Gossypium barbadense reveals genomic plasticity and fiber elongation in cotton evolution.</title>
        <authorList>
            <person name="Chen X."/>
            <person name="Liu X."/>
            <person name="Zhao B."/>
            <person name="Zheng H."/>
            <person name="Hu Y."/>
            <person name="Lu G."/>
            <person name="Yang C."/>
            <person name="Chen J."/>
            <person name="Shan C."/>
            <person name="Zhang L."/>
            <person name="Zhou Y."/>
            <person name="Wang L."/>
            <person name="Guo W."/>
            <person name="Bai Y."/>
            <person name="Ruan J."/>
            <person name="Shangguan X."/>
            <person name="Mao Y."/>
            <person name="Jiang J."/>
            <person name="Zhu Y."/>
            <person name="Lei J."/>
            <person name="Kang H."/>
            <person name="Chen S."/>
            <person name="He X."/>
            <person name="Wang R."/>
            <person name="Wang Y."/>
            <person name="Chen J."/>
            <person name="Wang L."/>
            <person name="Yu S."/>
            <person name="Wang B."/>
            <person name="Wei J."/>
            <person name="Song S."/>
            <person name="Lu X."/>
            <person name="Gao Z."/>
            <person name="Gu W."/>
            <person name="Deng X."/>
            <person name="Ma D."/>
            <person name="Wang S."/>
            <person name="Liang W."/>
            <person name="Fang L."/>
            <person name="Cai C."/>
            <person name="Zhu X."/>
            <person name="Zhou B."/>
            <person name="Zhang Y."/>
            <person name="Chen Z."/>
            <person name="Xu S."/>
            <person name="Zhu R."/>
            <person name="Wang S."/>
            <person name="Zhang T."/>
            <person name="Zhao G."/>
        </authorList>
    </citation>
    <scope>NUCLEOTIDE SEQUENCE [LARGE SCALE GENOMIC DNA]</scope>
    <source>
        <strain evidence="4">cv. Xinhai21</strain>
        <tissue evidence="3">Leaf</tissue>
    </source>
</reference>
<accession>A0A2P5XD11</accession>
<dbReference type="Gene3D" id="3.30.160.20">
    <property type="match status" value="1"/>
</dbReference>
<protein>
    <submittedName>
        <fullName evidence="3">Uncharacterized protein</fullName>
    </submittedName>
</protein>
<dbReference type="SUPFAM" id="SSF54768">
    <property type="entry name" value="dsRNA-binding domain-like"/>
    <property type="match status" value="1"/>
</dbReference>
<evidence type="ECO:0000256" key="1">
    <source>
        <dbReference type="ARBA" id="ARBA00022737"/>
    </source>
</evidence>
<evidence type="ECO:0000313" key="3">
    <source>
        <dbReference type="EMBL" id="PPS01227.1"/>
    </source>
</evidence>
<dbReference type="GO" id="GO:0003723">
    <property type="term" value="F:RNA binding"/>
    <property type="evidence" value="ECO:0007669"/>
    <property type="project" value="UniProtKB-KW"/>
</dbReference>
<evidence type="ECO:0000313" key="4">
    <source>
        <dbReference type="Proteomes" id="UP000239757"/>
    </source>
</evidence>
<organism evidence="3 4">
    <name type="scientific">Gossypium barbadense</name>
    <name type="common">Sea Island cotton</name>
    <name type="synonym">Hibiscus barbadensis</name>
    <dbReference type="NCBI Taxonomy" id="3634"/>
    <lineage>
        <taxon>Eukaryota</taxon>
        <taxon>Viridiplantae</taxon>
        <taxon>Streptophyta</taxon>
        <taxon>Embryophyta</taxon>
        <taxon>Tracheophyta</taxon>
        <taxon>Spermatophyta</taxon>
        <taxon>Magnoliopsida</taxon>
        <taxon>eudicotyledons</taxon>
        <taxon>Gunneridae</taxon>
        <taxon>Pentapetalae</taxon>
        <taxon>rosids</taxon>
        <taxon>malvids</taxon>
        <taxon>Malvales</taxon>
        <taxon>Malvaceae</taxon>
        <taxon>Malvoideae</taxon>
        <taxon>Gossypium</taxon>
    </lineage>
</organism>
<dbReference type="AlphaFoldDB" id="A0A2P5XD11"/>
<sequence>MLANRNPSKTLAARILDETGVYKNLLQETAYRAGLNFLVYKTIQSGPGQVPTFSCIVEPYFFHKIKRSKVDINSRICPTKNENKSSAIFD</sequence>
<proteinExistence type="predicted"/>
<gene>
    <name evidence="3" type="ORF">GOBAR_AA19435</name>
</gene>
<keyword evidence="1" id="KW-0677">Repeat</keyword>
<evidence type="ECO:0000256" key="2">
    <source>
        <dbReference type="ARBA" id="ARBA00022884"/>
    </source>
</evidence>
<dbReference type="OrthoDB" id="5988181at2759"/>